<proteinExistence type="predicted"/>
<evidence type="ECO:0000256" key="1">
    <source>
        <dbReference type="SAM" id="Phobius"/>
    </source>
</evidence>
<accession>A0A0K2UVZ5</accession>
<reference evidence="2" key="1">
    <citation type="submission" date="2014-05" db="EMBL/GenBank/DDBJ databases">
        <authorList>
            <person name="Chronopoulou M."/>
        </authorList>
    </citation>
    <scope>NUCLEOTIDE SEQUENCE</scope>
    <source>
        <tissue evidence="2">Whole organism</tissue>
    </source>
</reference>
<keyword evidence="1" id="KW-0812">Transmembrane</keyword>
<dbReference type="EMBL" id="HACA01025067">
    <property type="protein sequence ID" value="CDW42428.1"/>
    <property type="molecule type" value="Transcribed_RNA"/>
</dbReference>
<feature type="transmembrane region" description="Helical" evidence="1">
    <location>
        <begin position="40"/>
        <end position="58"/>
    </location>
</feature>
<organism evidence="2">
    <name type="scientific">Lepeophtheirus salmonis</name>
    <name type="common">Salmon louse</name>
    <name type="synonym">Caligus salmonis</name>
    <dbReference type="NCBI Taxonomy" id="72036"/>
    <lineage>
        <taxon>Eukaryota</taxon>
        <taxon>Metazoa</taxon>
        <taxon>Ecdysozoa</taxon>
        <taxon>Arthropoda</taxon>
        <taxon>Crustacea</taxon>
        <taxon>Multicrustacea</taxon>
        <taxon>Hexanauplia</taxon>
        <taxon>Copepoda</taxon>
        <taxon>Siphonostomatoida</taxon>
        <taxon>Caligidae</taxon>
        <taxon>Lepeophtheirus</taxon>
    </lineage>
</organism>
<dbReference type="AlphaFoldDB" id="A0A0K2UVZ5"/>
<sequence length="61" mass="7494">MVLLDRRRILECEDLEDKNFIWLELNTEERRISKDLNFDFASRILTSFSFNFFFYSFISDS</sequence>
<evidence type="ECO:0000313" key="2">
    <source>
        <dbReference type="EMBL" id="CDW42428.1"/>
    </source>
</evidence>
<name>A0A0K2UVZ5_LEPSM</name>
<protein>
    <submittedName>
        <fullName evidence="2">Uncharacterized protein</fullName>
    </submittedName>
</protein>
<keyword evidence="1" id="KW-0472">Membrane</keyword>
<keyword evidence="1" id="KW-1133">Transmembrane helix</keyword>